<evidence type="ECO:0000256" key="1">
    <source>
        <dbReference type="SAM" id="MobiDB-lite"/>
    </source>
</evidence>
<proteinExistence type="predicted"/>
<protein>
    <submittedName>
        <fullName evidence="2">Uncharacterized protein</fullName>
    </submittedName>
</protein>
<name>A0ABV1ZSE8_9ACTN</name>
<keyword evidence="3" id="KW-1185">Reference proteome</keyword>
<gene>
    <name evidence="2" type="ORF">ABUK86_08640</name>
</gene>
<feature type="region of interest" description="Disordered" evidence="1">
    <location>
        <begin position="1"/>
        <end position="63"/>
    </location>
</feature>
<accession>A0ABV1ZSE8</accession>
<dbReference type="EMBL" id="JBEQNB010000004">
    <property type="protein sequence ID" value="MES0833839.1"/>
    <property type="molecule type" value="Genomic_DNA"/>
</dbReference>
<evidence type="ECO:0000313" key="2">
    <source>
        <dbReference type="EMBL" id="MES0833839.1"/>
    </source>
</evidence>
<sequence>MATRKEIKDELKRIQEQNAPTSLAAHLKRSVKSVGQSDLGSSGARASRSQKSGRLSRKKGKSA</sequence>
<comment type="caution">
    <text evidence="2">The sequence shown here is derived from an EMBL/GenBank/DDBJ whole genome shotgun (WGS) entry which is preliminary data.</text>
</comment>
<evidence type="ECO:0000313" key="3">
    <source>
        <dbReference type="Proteomes" id="UP001432401"/>
    </source>
</evidence>
<dbReference type="Proteomes" id="UP001432401">
    <property type="component" value="Unassembled WGS sequence"/>
</dbReference>
<feature type="compositionally biased region" description="Basic residues" evidence="1">
    <location>
        <begin position="54"/>
        <end position="63"/>
    </location>
</feature>
<dbReference type="RefSeq" id="WP_344184364.1">
    <property type="nucleotide sequence ID" value="NZ_JBEQNA010000005.1"/>
</dbReference>
<feature type="compositionally biased region" description="Basic and acidic residues" evidence="1">
    <location>
        <begin position="1"/>
        <end position="15"/>
    </location>
</feature>
<organism evidence="2 3">
    <name type="scientific">Nocardiopsis tropica</name>
    <dbReference type="NCBI Taxonomy" id="109330"/>
    <lineage>
        <taxon>Bacteria</taxon>
        <taxon>Bacillati</taxon>
        <taxon>Actinomycetota</taxon>
        <taxon>Actinomycetes</taxon>
        <taxon>Streptosporangiales</taxon>
        <taxon>Nocardiopsidaceae</taxon>
        <taxon>Nocardiopsis</taxon>
    </lineage>
</organism>
<reference evidence="2 3" key="1">
    <citation type="submission" date="2024-06" db="EMBL/GenBank/DDBJ databases">
        <authorList>
            <person name="Bataeva Y.V."/>
            <person name="Grigorian L.N."/>
            <person name="Solomentsev V.I."/>
        </authorList>
    </citation>
    <scope>NUCLEOTIDE SEQUENCE [LARGE SCALE GENOMIC DNA]</scope>
    <source>
        <strain evidence="3">SCPM-O-B-12605 (RCAM04882)</strain>
    </source>
</reference>